<dbReference type="Gene3D" id="3.40.30.10">
    <property type="entry name" value="Glutaredoxin"/>
    <property type="match status" value="1"/>
</dbReference>
<comment type="caution">
    <text evidence="4">The sequence shown here is derived from an EMBL/GenBank/DDBJ whole genome shotgun (WGS) entry which is preliminary data.</text>
</comment>
<evidence type="ECO:0000313" key="5">
    <source>
        <dbReference type="Proteomes" id="UP000295455"/>
    </source>
</evidence>
<evidence type="ECO:0000256" key="2">
    <source>
        <dbReference type="ARBA" id="ARBA00023284"/>
    </source>
</evidence>
<dbReference type="InterPro" id="IPR012336">
    <property type="entry name" value="Thioredoxin-like_fold"/>
</dbReference>
<gene>
    <name evidence="4" type="ORF">EV196_10418</name>
</gene>
<dbReference type="SUPFAM" id="SSF52833">
    <property type="entry name" value="Thioredoxin-like"/>
    <property type="match status" value="1"/>
</dbReference>
<protein>
    <submittedName>
        <fullName evidence="4">Thioredoxin-related protein</fullName>
    </submittedName>
</protein>
<dbReference type="PANTHER" id="PTHR15337:SF11">
    <property type="entry name" value="THIOREDOXIN DOMAIN-CONTAINING PROTEIN"/>
    <property type="match status" value="1"/>
</dbReference>
<evidence type="ECO:0000259" key="3">
    <source>
        <dbReference type="PROSITE" id="PS51352"/>
    </source>
</evidence>
<dbReference type="Pfam" id="PF13098">
    <property type="entry name" value="Thioredoxin_2"/>
    <property type="match status" value="1"/>
</dbReference>
<dbReference type="PROSITE" id="PS51352">
    <property type="entry name" value="THIOREDOXIN_2"/>
    <property type="match status" value="1"/>
</dbReference>
<dbReference type="InterPro" id="IPR036249">
    <property type="entry name" value="Thioredoxin-like_sf"/>
</dbReference>
<dbReference type="InterPro" id="IPR017937">
    <property type="entry name" value="Thioredoxin_CS"/>
</dbReference>
<name>A0A4R1RIQ9_9FLAO</name>
<evidence type="ECO:0000313" key="4">
    <source>
        <dbReference type="EMBL" id="TCL65991.1"/>
    </source>
</evidence>
<evidence type="ECO:0000256" key="1">
    <source>
        <dbReference type="ARBA" id="ARBA00022729"/>
    </source>
</evidence>
<dbReference type="PANTHER" id="PTHR15337">
    <property type="entry name" value="ANTERIOR GRADIENT PROTEIN-RELATED"/>
    <property type="match status" value="1"/>
</dbReference>
<dbReference type="InterPro" id="IPR051099">
    <property type="entry name" value="AGR/TXD"/>
</dbReference>
<sequence length="202" mass="23527">MRPFWRIFCKLDASITTKKIMKRIVYVLVFTVLASVSSIAQEINWVTLEKAIELQKKDPKKIMIDVYTSWCGPCKMLDKNTFQNPDVAKYVNQNYYAVKFNAEGNETVNYKGKTYTNPSYKAELASRRNSAHQLSSYFQIQAYPTIVFMDENADVIAPIKGYQTPPQLELYLKMFKADEHKNLDTQEKFNTYYTAFKPEFKG</sequence>
<keyword evidence="1" id="KW-0732">Signal</keyword>
<accession>A0A4R1RIQ9</accession>
<organism evidence="4 5">
    <name type="scientific">Mariniflexile fucanivorans</name>
    <dbReference type="NCBI Taxonomy" id="264023"/>
    <lineage>
        <taxon>Bacteria</taxon>
        <taxon>Pseudomonadati</taxon>
        <taxon>Bacteroidota</taxon>
        <taxon>Flavobacteriia</taxon>
        <taxon>Flavobacteriales</taxon>
        <taxon>Flavobacteriaceae</taxon>
        <taxon>Mariniflexile</taxon>
    </lineage>
</organism>
<proteinExistence type="predicted"/>
<dbReference type="InterPro" id="IPR013766">
    <property type="entry name" value="Thioredoxin_domain"/>
</dbReference>
<feature type="domain" description="Thioredoxin" evidence="3">
    <location>
        <begin position="21"/>
        <end position="177"/>
    </location>
</feature>
<reference evidence="4 5" key="1">
    <citation type="submission" date="2019-03" db="EMBL/GenBank/DDBJ databases">
        <title>Genomic Encyclopedia of Type Strains, Phase IV (KMG-IV): sequencing the most valuable type-strain genomes for metagenomic binning, comparative biology and taxonomic classification.</title>
        <authorList>
            <person name="Goeker M."/>
        </authorList>
    </citation>
    <scope>NUCLEOTIDE SEQUENCE [LARGE SCALE GENOMIC DNA]</scope>
    <source>
        <strain evidence="4 5">DSM 18792</strain>
    </source>
</reference>
<dbReference type="Proteomes" id="UP000295455">
    <property type="component" value="Unassembled WGS sequence"/>
</dbReference>
<keyword evidence="5" id="KW-1185">Reference proteome</keyword>
<dbReference type="PROSITE" id="PS00194">
    <property type="entry name" value="THIOREDOXIN_1"/>
    <property type="match status" value="1"/>
</dbReference>
<dbReference type="EMBL" id="SLUP01000004">
    <property type="protein sequence ID" value="TCL65991.1"/>
    <property type="molecule type" value="Genomic_DNA"/>
</dbReference>
<dbReference type="AlphaFoldDB" id="A0A4R1RIQ9"/>
<keyword evidence="2" id="KW-0676">Redox-active center</keyword>